<feature type="compositionally biased region" description="Basic residues" evidence="1">
    <location>
        <begin position="651"/>
        <end position="661"/>
    </location>
</feature>
<dbReference type="AlphaFoldDB" id="A0A0G4HPU0"/>
<accession>A0A0G4HPU0</accession>
<feature type="region of interest" description="Disordered" evidence="1">
    <location>
        <begin position="250"/>
        <end position="277"/>
    </location>
</feature>
<protein>
    <submittedName>
        <fullName evidence="2">Uncharacterized protein</fullName>
    </submittedName>
</protein>
<feature type="compositionally biased region" description="Gly residues" evidence="1">
    <location>
        <begin position="465"/>
        <end position="475"/>
    </location>
</feature>
<feature type="compositionally biased region" description="Basic and acidic residues" evidence="1">
    <location>
        <begin position="709"/>
        <end position="725"/>
    </location>
</feature>
<feature type="compositionally biased region" description="Basic and acidic residues" evidence="1">
    <location>
        <begin position="489"/>
        <end position="500"/>
    </location>
</feature>
<feature type="compositionally biased region" description="Low complexity" evidence="1">
    <location>
        <begin position="788"/>
        <end position="800"/>
    </location>
</feature>
<feature type="compositionally biased region" description="Low complexity" evidence="1">
    <location>
        <begin position="616"/>
        <end position="629"/>
    </location>
</feature>
<feature type="region of interest" description="Disordered" evidence="1">
    <location>
        <begin position="778"/>
        <end position="830"/>
    </location>
</feature>
<dbReference type="EMBL" id="CDMZ01003394">
    <property type="protein sequence ID" value="CEM46199.1"/>
    <property type="molecule type" value="Genomic_DNA"/>
</dbReference>
<proteinExistence type="predicted"/>
<name>A0A0G4HPU0_9ALVE</name>
<evidence type="ECO:0000256" key="1">
    <source>
        <dbReference type="SAM" id="MobiDB-lite"/>
    </source>
</evidence>
<feature type="region of interest" description="Disordered" evidence="1">
    <location>
        <begin position="410"/>
        <end position="745"/>
    </location>
</feature>
<reference evidence="2" key="1">
    <citation type="submission" date="2014-11" db="EMBL/GenBank/DDBJ databases">
        <authorList>
            <person name="Otto D Thomas"/>
            <person name="Naeem Raeece"/>
        </authorList>
    </citation>
    <scope>NUCLEOTIDE SEQUENCE</scope>
</reference>
<feature type="compositionally biased region" description="Low complexity" evidence="1">
    <location>
        <begin position="259"/>
        <end position="276"/>
    </location>
</feature>
<evidence type="ECO:0000313" key="2">
    <source>
        <dbReference type="EMBL" id="CEM46199.1"/>
    </source>
</evidence>
<dbReference type="VEuPathDB" id="CryptoDB:Cvel_29890"/>
<feature type="compositionally biased region" description="Basic and acidic residues" evidence="1">
    <location>
        <begin position="519"/>
        <end position="529"/>
    </location>
</feature>
<feature type="compositionally biased region" description="Basic and acidic residues" evidence="1">
    <location>
        <begin position="662"/>
        <end position="692"/>
    </location>
</feature>
<feature type="compositionally biased region" description="Basic and acidic residues" evidence="1">
    <location>
        <begin position="410"/>
        <end position="421"/>
    </location>
</feature>
<feature type="compositionally biased region" description="Basic and acidic residues" evidence="1">
    <location>
        <begin position="539"/>
        <end position="582"/>
    </location>
</feature>
<gene>
    <name evidence="2" type="ORF">Cvel_29890</name>
</gene>
<feature type="compositionally biased region" description="Acidic residues" evidence="1">
    <location>
        <begin position="821"/>
        <end position="830"/>
    </location>
</feature>
<organism evidence="2">
    <name type="scientific">Chromera velia CCMP2878</name>
    <dbReference type="NCBI Taxonomy" id="1169474"/>
    <lineage>
        <taxon>Eukaryota</taxon>
        <taxon>Sar</taxon>
        <taxon>Alveolata</taxon>
        <taxon>Colpodellida</taxon>
        <taxon>Chromeraceae</taxon>
        <taxon>Chromera</taxon>
    </lineage>
</organism>
<feature type="compositionally biased region" description="Basic and acidic residues" evidence="1">
    <location>
        <begin position="778"/>
        <end position="787"/>
    </location>
</feature>
<sequence>MSARMSAEAAADGGDGTKVFDHAGCFHQAAISRGQEPVNVQIFGPKATELMAAKCFKNFYEDETAFDNIWGPSIDWTPQKKAELKDLILNKGFHPDLEVFEIKDELHPVKRAHDLIARAEALPEEKTPSFPRGGGTQYGLRLREGAAALRTEENKSPTLLAVYGGEVLQDSETIDGFQNFSEFSLPMNFSEEREKDVMKKVPWWKDHTRKKSPLGFRIAPHKYVSVAAFVNHFRPVREAAQEYRYLLSEEGEKPTDSASSSSSSSSSSLSSSSSSLPRLSEKERERVNLYLSRVPNCEFRIVTLDEWPVLILTTNAFDRIAPTYVEPGDELVSRFEGKWWSKVEAHIMGKYRDKLQKKQIERPHLRLPPKTRNKSSTIVNGYKPVGGWTGYSEGDKLRFFARHCRPLRDDTVIEGDGDGRRHSSRLRSVPSPSAAPDVDRASAPAAVSAEQGARRKRKGEVTSRGGSGDSVGGSLGASKLPAAKRGKGGGREDVPERGESSNELLQGGEESDVEMVGGGERETGAKETPKALGSRRASRLSEQKEKEKKKETEKQDKKEREKEKEKGKKTEKGKEGLQEKQKPRPAVPFQPSSRPGATATVGSAPRVSNHRGEYHSGPSVFSESDSDSSCFEMTDSDSEYEDAPTLAAARKEKKKRLKEQRHKFLIEKARDAEKRERERQAKREEREQERSTLGKVARASHIPAKFWRRIQEESANRRRAEEHNSPFRQSAAAQPPVEGRADTEMGEQGAVRVNSAEYETIVRFGVEFHQRIGYKSQLQRDLEERTRQAQASAQEAATAAAPPPPPQQYPRFQKPPAECIDLCESDDERW</sequence>